<evidence type="ECO:0000256" key="21">
    <source>
        <dbReference type="ARBA" id="ARBA00053094"/>
    </source>
</evidence>
<evidence type="ECO:0000256" key="15">
    <source>
        <dbReference type="ARBA" id="ARBA00030682"/>
    </source>
</evidence>
<evidence type="ECO:0000256" key="4">
    <source>
        <dbReference type="ARBA" id="ARBA00022723"/>
    </source>
</evidence>
<dbReference type="GO" id="GO:0046872">
    <property type="term" value="F:metal ion binding"/>
    <property type="evidence" value="ECO:0007669"/>
    <property type="project" value="UniProtKB-KW"/>
</dbReference>
<proteinExistence type="inferred from homology"/>
<sequence length="216" mass="23104">MPRRTRGPVPDVGARGPDGTPPEVPVASGVSPGAVIPDGRSPGSTTPEVSREWATIDGTAYRRVVLCFLFRPSPTGREVLLGLKRTGFGTGRVVALGGKVDGDESDLDSAVREVEEESGIVLPPSGLRYAGRISWSFPARPGWNMQSALFTAEAGRSVPVPCEEIEPRWYPVDAIPWAAMWKDAPHWLPQLLAGTRIDAHIEMAADNDGVARATIS</sequence>
<dbReference type="PROSITE" id="PS51462">
    <property type="entry name" value="NUDIX"/>
    <property type="match status" value="1"/>
</dbReference>
<dbReference type="InterPro" id="IPR015797">
    <property type="entry name" value="NUDIX_hydrolase-like_dom_sf"/>
</dbReference>
<comment type="catalytic activity">
    <reaction evidence="8">
        <text>2-oxo-dATP + H2O = 2-oxo-dAMP + diphosphate + H(+)</text>
        <dbReference type="Rhea" id="RHEA:31583"/>
        <dbReference type="ChEBI" id="CHEBI:15377"/>
        <dbReference type="ChEBI" id="CHEBI:15378"/>
        <dbReference type="ChEBI" id="CHEBI:33019"/>
        <dbReference type="ChEBI" id="CHEBI:63212"/>
        <dbReference type="ChEBI" id="CHEBI:77897"/>
        <dbReference type="EC" id="3.6.1.56"/>
    </reaction>
    <physiologicalReaction direction="left-to-right" evidence="8">
        <dbReference type="Rhea" id="RHEA:31584"/>
    </physiologicalReaction>
</comment>
<evidence type="ECO:0000256" key="6">
    <source>
        <dbReference type="ARBA" id="ARBA00022842"/>
    </source>
</evidence>
<dbReference type="CDD" id="cd03427">
    <property type="entry name" value="NUDIX_MTH1_Nudt1"/>
    <property type="match status" value="1"/>
</dbReference>
<dbReference type="Gene3D" id="3.90.79.10">
    <property type="entry name" value="Nucleoside Triphosphate Pyrophosphohydrolase"/>
    <property type="match status" value="1"/>
</dbReference>
<evidence type="ECO:0000256" key="18">
    <source>
        <dbReference type="ARBA" id="ARBA00048002"/>
    </source>
</evidence>
<evidence type="ECO:0000256" key="10">
    <source>
        <dbReference type="ARBA" id="ARBA00024596"/>
    </source>
</evidence>
<evidence type="ECO:0000256" key="11">
    <source>
        <dbReference type="ARBA" id="ARBA00026103"/>
    </source>
</evidence>
<protein>
    <recommendedName>
        <fullName evidence="12">Oxidized purine nucleoside triphosphate hydrolase</fullName>
        <ecNumber evidence="11">3.6.1.56</ecNumber>
    </recommendedName>
    <alternativeName>
        <fullName evidence="16">2-hydroxy-dATP diphosphatase</fullName>
    </alternativeName>
    <alternativeName>
        <fullName evidence="15">7,8-dihydro-8-oxoguanine triphosphatase</fullName>
    </alternativeName>
    <alternativeName>
        <fullName evidence="14">8-oxo-dGTPase</fullName>
    </alternativeName>
    <alternativeName>
        <fullName evidence="17">Methylated purine nucleoside triphosphate hydrolase</fullName>
    </alternativeName>
    <alternativeName>
        <fullName evidence="13">Nucleoside diphosphate-linked moiety X motif 1</fullName>
    </alternativeName>
</protein>
<comment type="catalytic activity">
    <reaction evidence="18">
        <text>N(6)-methyl-ATP + H2O = N(6)-methyl-AMP + diphosphate + H(+)</text>
        <dbReference type="Rhea" id="RHEA:67608"/>
        <dbReference type="ChEBI" id="CHEBI:15377"/>
        <dbReference type="ChEBI" id="CHEBI:15378"/>
        <dbReference type="ChEBI" id="CHEBI:33019"/>
        <dbReference type="ChEBI" id="CHEBI:144842"/>
        <dbReference type="ChEBI" id="CHEBI:172873"/>
    </reaction>
    <physiologicalReaction direction="left-to-right" evidence="18">
        <dbReference type="Rhea" id="RHEA:67609"/>
    </physiologicalReaction>
</comment>
<evidence type="ECO:0000256" key="3">
    <source>
        <dbReference type="ARBA" id="ARBA00011245"/>
    </source>
</evidence>
<keyword evidence="4" id="KW-0479">Metal-binding</keyword>
<evidence type="ECO:0000313" key="24">
    <source>
        <dbReference type="EMBL" id="MPY12299.1"/>
    </source>
</evidence>
<evidence type="ECO:0000256" key="19">
    <source>
        <dbReference type="ARBA" id="ARBA00048894"/>
    </source>
</evidence>
<evidence type="ECO:0000256" key="1">
    <source>
        <dbReference type="ARBA" id="ARBA00001946"/>
    </source>
</evidence>
<dbReference type="AlphaFoldDB" id="A0A7X1NSM9"/>
<dbReference type="GO" id="GO:0008828">
    <property type="term" value="F:dATP diphosphatase activity"/>
    <property type="evidence" value="ECO:0007669"/>
    <property type="project" value="UniProtKB-EC"/>
</dbReference>
<dbReference type="PRINTS" id="PR01403">
    <property type="entry name" value="8OXTPHPHTASE"/>
</dbReference>
<comment type="function">
    <text evidence="21">Oxidized purine nucleoside triphosphate hydrolase which is a prominent sanitizer of the oxidized nucleotide pool. Catalyzes the hydrolysis of 2-oxo-dATP (2-hydroxy-dATP) into 2-oxo-dAMP. Also has a significant hydrolase activity toward 2-oxo-ATP, 8-oxo-dGTP and 8-oxo-dATP. Through the hydrolysis of oxidized purine nucleoside triphosphates, prevents their incorporation into DNA and the subsequent transversions A:T to C:G and G:C to T:A. Also catalyzes the hydrolysis of methylated purine nucleoside triphosphate preventing their integration into DNA. Through this antimutagenic activity protects cells from oxidative stress.</text>
</comment>
<comment type="catalytic activity">
    <reaction evidence="10">
        <text>2-oxo-ATP + H2O = 2-oxo-AMP + diphosphate + H(+)</text>
        <dbReference type="Rhea" id="RHEA:67392"/>
        <dbReference type="ChEBI" id="CHEBI:15377"/>
        <dbReference type="ChEBI" id="CHEBI:15378"/>
        <dbReference type="ChEBI" id="CHEBI:33019"/>
        <dbReference type="ChEBI" id="CHEBI:71395"/>
        <dbReference type="ChEBI" id="CHEBI:172878"/>
    </reaction>
    <physiologicalReaction direction="left-to-right" evidence="10">
        <dbReference type="Rhea" id="RHEA:67393"/>
    </physiologicalReaction>
</comment>
<feature type="region of interest" description="Disordered" evidence="22">
    <location>
        <begin position="1"/>
        <end position="50"/>
    </location>
</feature>
<evidence type="ECO:0000256" key="7">
    <source>
        <dbReference type="ARBA" id="ARBA00024448"/>
    </source>
</evidence>
<keyword evidence="6" id="KW-0460">Magnesium</keyword>
<dbReference type="PANTHER" id="PTHR43758:SF2">
    <property type="entry name" value="OXIDIZED PURINE NUCLEOSIDE TRIPHOSPHATE HYDROLASE"/>
    <property type="match status" value="1"/>
</dbReference>
<keyword evidence="5" id="KW-0378">Hydrolase</keyword>
<evidence type="ECO:0000256" key="17">
    <source>
        <dbReference type="ARBA" id="ARBA00032071"/>
    </source>
</evidence>
<dbReference type="EC" id="3.6.1.56" evidence="11"/>
<gene>
    <name evidence="24" type="ORF">FNH21_16525</name>
</gene>
<keyword evidence="25" id="KW-1185">Reference proteome</keyword>
<evidence type="ECO:0000256" key="9">
    <source>
        <dbReference type="ARBA" id="ARBA00024486"/>
    </source>
</evidence>
<dbReference type="EMBL" id="VJXX01000009">
    <property type="protein sequence ID" value="MPY12299.1"/>
    <property type="molecule type" value="Genomic_DNA"/>
</dbReference>
<dbReference type="OrthoDB" id="9804563at2"/>
<dbReference type="Proteomes" id="UP000326464">
    <property type="component" value="Unassembled WGS sequence"/>
</dbReference>
<evidence type="ECO:0000256" key="5">
    <source>
        <dbReference type="ARBA" id="ARBA00022801"/>
    </source>
</evidence>
<evidence type="ECO:0000256" key="14">
    <source>
        <dbReference type="ARBA" id="ARBA00030634"/>
    </source>
</evidence>
<evidence type="ECO:0000256" key="22">
    <source>
        <dbReference type="SAM" id="MobiDB-lite"/>
    </source>
</evidence>
<evidence type="ECO:0000313" key="25">
    <source>
        <dbReference type="Proteomes" id="UP000326464"/>
    </source>
</evidence>
<dbReference type="GO" id="GO:0005737">
    <property type="term" value="C:cytoplasm"/>
    <property type="evidence" value="ECO:0007669"/>
    <property type="project" value="TreeGrafter"/>
</dbReference>
<comment type="cofactor">
    <cofactor evidence="1">
        <name>Mg(2+)</name>
        <dbReference type="ChEBI" id="CHEBI:18420"/>
    </cofactor>
</comment>
<evidence type="ECO:0000256" key="2">
    <source>
        <dbReference type="ARBA" id="ARBA00005582"/>
    </source>
</evidence>
<dbReference type="InterPro" id="IPR003563">
    <property type="entry name" value="8ODP"/>
</dbReference>
<accession>A0A7X1NSM9</accession>
<comment type="catalytic activity">
    <reaction evidence="7">
        <text>8-oxo-dATP + H2O = 8-oxo-dAMP + diphosphate + H(+)</text>
        <dbReference type="Rhea" id="RHEA:65396"/>
        <dbReference type="ChEBI" id="CHEBI:15377"/>
        <dbReference type="ChEBI" id="CHEBI:15378"/>
        <dbReference type="ChEBI" id="CHEBI:33019"/>
        <dbReference type="ChEBI" id="CHEBI:71361"/>
        <dbReference type="ChEBI" id="CHEBI:172871"/>
    </reaction>
    <physiologicalReaction direction="left-to-right" evidence="7">
        <dbReference type="Rhea" id="RHEA:65397"/>
    </physiologicalReaction>
</comment>
<dbReference type="GO" id="GO:0042262">
    <property type="term" value="P:DNA protection"/>
    <property type="evidence" value="ECO:0007669"/>
    <property type="project" value="InterPro"/>
</dbReference>
<dbReference type="GO" id="GO:0008413">
    <property type="term" value="F:8-oxo-7,8-dihydroguanosine triphosphate pyrophosphatase activity"/>
    <property type="evidence" value="ECO:0007669"/>
    <property type="project" value="InterPro"/>
</dbReference>
<dbReference type="SUPFAM" id="SSF55811">
    <property type="entry name" value="Nudix"/>
    <property type="match status" value="1"/>
</dbReference>
<dbReference type="Pfam" id="PF00293">
    <property type="entry name" value="NUDIX"/>
    <property type="match status" value="1"/>
</dbReference>
<evidence type="ECO:0000256" key="16">
    <source>
        <dbReference type="ARBA" id="ARBA00031927"/>
    </source>
</evidence>
<comment type="similarity">
    <text evidence="2">Belongs to the Nudix hydrolase family.</text>
</comment>
<evidence type="ECO:0000256" key="12">
    <source>
        <dbReference type="ARBA" id="ARBA00026218"/>
    </source>
</evidence>
<comment type="catalytic activity">
    <reaction evidence="9">
        <text>8-oxo-dGTP + H2O = 8-oxo-dGMP + diphosphate + H(+)</text>
        <dbReference type="Rhea" id="RHEA:31575"/>
        <dbReference type="ChEBI" id="CHEBI:15377"/>
        <dbReference type="ChEBI" id="CHEBI:15378"/>
        <dbReference type="ChEBI" id="CHEBI:33019"/>
        <dbReference type="ChEBI" id="CHEBI:63224"/>
        <dbReference type="ChEBI" id="CHEBI:77896"/>
    </reaction>
    <physiologicalReaction direction="left-to-right" evidence="9">
        <dbReference type="Rhea" id="RHEA:31576"/>
    </physiologicalReaction>
</comment>
<comment type="subunit">
    <text evidence="3">Monomer.</text>
</comment>
<dbReference type="PANTHER" id="PTHR43758">
    <property type="entry name" value="7,8-DIHYDRO-8-OXOGUANINE TRIPHOSPHATASE"/>
    <property type="match status" value="1"/>
</dbReference>
<dbReference type="InterPro" id="IPR000086">
    <property type="entry name" value="NUDIX_hydrolase_dom"/>
</dbReference>
<comment type="caution">
    <text evidence="24">The sequence shown here is derived from an EMBL/GenBank/DDBJ whole genome shotgun (WGS) entry which is preliminary data.</text>
</comment>
<comment type="catalytic activity">
    <reaction evidence="20">
        <text>N(6)-methyl-dATP + H2O = N(6)-methyl-dAMP + diphosphate + H(+)</text>
        <dbReference type="Rhea" id="RHEA:67604"/>
        <dbReference type="ChEBI" id="CHEBI:15377"/>
        <dbReference type="ChEBI" id="CHEBI:15378"/>
        <dbReference type="ChEBI" id="CHEBI:33019"/>
        <dbReference type="ChEBI" id="CHEBI:169976"/>
        <dbReference type="ChEBI" id="CHEBI:172872"/>
    </reaction>
    <physiologicalReaction direction="left-to-right" evidence="20">
        <dbReference type="Rhea" id="RHEA:67605"/>
    </physiologicalReaction>
</comment>
<evidence type="ECO:0000256" key="8">
    <source>
        <dbReference type="ARBA" id="ARBA00024459"/>
    </source>
</evidence>
<evidence type="ECO:0000256" key="13">
    <source>
        <dbReference type="ARBA" id="ARBA00029673"/>
    </source>
</evidence>
<feature type="domain" description="Nudix hydrolase" evidence="23">
    <location>
        <begin position="60"/>
        <end position="193"/>
    </location>
</feature>
<comment type="catalytic activity">
    <reaction evidence="19">
        <text>O(6)-methyl-dGTP + H2O = O(6)-methyl-dGMP + diphosphate + H(+)</text>
        <dbReference type="Rhea" id="RHEA:67600"/>
        <dbReference type="ChEBI" id="CHEBI:15377"/>
        <dbReference type="ChEBI" id="CHEBI:15378"/>
        <dbReference type="ChEBI" id="CHEBI:33019"/>
        <dbReference type="ChEBI" id="CHEBI:169974"/>
        <dbReference type="ChEBI" id="CHEBI:169975"/>
    </reaction>
    <physiologicalReaction direction="left-to-right" evidence="19">
        <dbReference type="Rhea" id="RHEA:67601"/>
    </physiologicalReaction>
</comment>
<name>A0A7X1NSM9_9MICC</name>
<reference evidence="25" key="1">
    <citation type="submission" date="2019-07" db="EMBL/GenBank/DDBJ databases">
        <title>Arthrobacter KR32 sp. nov., isolated from mountain cheese made of cows milk.</title>
        <authorList>
            <person name="Flegler A."/>
        </authorList>
    </citation>
    <scope>NUCLEOTIDE SEQUENCE [LARGE SCALE GENOMIC DNA]</scope>
    <source>
        <strain evidence="25">KR32</strain>
    </source>
</reference>
<evidence type="ECO:0000259" key="23">
    <source>
        <dbReference type="PROSITE" id="PS51462"/>
    </source>
</evidence>
<organism evidence="24 25">
    <name type="scientific">Arthrobacter bussei</name>
    <dbReference type="NCBI Taxonomy" id="2594179"/>
    <lineage>
        <taxon>Bacteria</taxon>
        <taxon>Bacillati</taxon>
        <taxon>Actinomycetota</taxon>
        <taxon>Actinomycetes</taxon>
        <taxon>Micrococcales</taxon>
        <taxon>Micrococcaceae</taxon>
        <taxon>Arthrobacter</taxon>
    </lineage>
</organism>
<evidence type="ECO:0000256" key="20">
    <source>
        <dbReference type="ARBA" id="ARBA00049032"/>
    </source>
</evidence>